<evidence type="ECO:0000256" key="4">
    <source>
        <dbReference type="ARBA" id="ARBA00022741"/>
    </source>
</evidence>
<feature type="domain" description="Protein kinase" evidence="8">
    <location>
        <begin position="14"/>
        <end position="260"/>
    </location>
</feature>
<proteinExistence type="predicted"/>
<evidence type="ECO:0000256" key="3">
    <source>
        <dbReference type="ARBA" id="ARBA00022679"/>
    </source>
</evidence>
<dbReference type="GO" id="GO:0004674">
    <property type="term" value="F:protein serine/threonine kinase activity"/>
    <property type="evidence" value="ECO:0007669"/>
    <property type="project" value="UniProtKB-KW"/>
</dbReference>
<dbReference type="InterPro" id="IPR011009">
    <property type="entry name" value="Kinase-like_dom_sf"/>
</dbReference>
<accession>A0A7Y6ITC0</accession>
<organism evidence="9 10">
    <name type="scientific">Nonomuraea rhodomycinica</name>
    <dbReference type="NCBI Taxonomy" id="1712872"/>
    <lineage>
        <taxon>Bacteria</taxon>
        <taxon>Bacillati</taxon>
        <taxon>Actinomycetota</taxon>
        <taxon>Actinomycetes</taxon>
        <taxon>Streptosporangiales</taxon>
        <taxon>Streptosporangiaceae</taxon>
        <taxon>Nonomuraea</taxon>
    </lineage>
</organism>
<dbReference type="EC" id="2.7.11.1" evidence="1"/>
<dbReference type="CDD" id="cd14014">
    <property type="entry name" value="STKc_PknB_like"/>
    <property type="match status" value="1"/>
</dbReference>
<dbReference type="EMBL" id="JABWGO010000008">
    <property type="protein sequence ID" value="NUW44021.1"/>
    <property type="molecule type" value="Genomic_DNA"/>
</dbReference>
<keyword evidence="2 9" id="KW-0723">Serine/threonine-protein kinase</keyword>
<evidence type="ECO:0000256" key="7">
    <source>
        <dbReference type="SAM" id="MobiDB-lite"/>
    </source>
</evidence>
<dbReference type="AlphaFoldDB" id="A0A7Y6ITC0"/>
<dbReference type="Proteomes" id="UP000546126">
    <property type="component" value="Unassembled WGS sequence"/>
</dbReference>
<dbReference type="PANTHER" id="PTHR43289">
    <property type="entry name" value="MITOGEN-ACTIVATED PROTEIN KINASE KINASE KINASE 20-RELATED"/>
    <property type="match status" value="1"/>
</dbReference>
<evidence type="ECO:0000313" key="10">
    <source>
        <dbReference type="Proteomes" id="UP000546126"/>
    </source>
</evidence>
<evidence type="ECO:0000256" key="5">
    <source>
        <dbReference type="ARBA" id="ARBA00022777"/>
    </source>
</evidence>
<name>A0A7Y6ITC0_9ACTN</name>
<dbReference type="RefSeq" id="WP_175603545.1">
    <property type="nucleotide sequence ID" value="NZ_JABWGO010000008.1"/>
</dbReference>
<protein>
    <recommendedName>
        <fullName evidence="1">non-specific serine/threonine protein kinase</fullName>
        <ecNumber evidence="1">2.7.11.1</ecNumber>
    </recommendedName>
</protein>
<keyword evidence="10" id="KW-1185">Reference proteome</keyword>
<dbReference type="GO" id="GO:0005524">
    <property type="term" value="F:ATP binding"/>
    <property type="evidence" value="ECO:0007669"/>
    <property type="project" value="UniProtKB-KW"/>
</dbReference>
<sequence>MHQHEPGDVLARRYVLLERIASGGTSVLWRARDTALERLVAVKVLQEERELARREARTTARLEHPDAIEVYDYGETVTARGRVAAYVVMRLLDGVPLAERLSAGPLPWREAAATAARIARVLEAAHRQGIVHRDVSAENVLLTGSGPKLLDFGIAAPIGDPDDQRGTPPYVSPERLAGAPVHPAVDVYALGVLLFEMVTGAPPYPETTWEELEGARRTRPCPRAAGVPGELAALCQRCLDPSPARRPTAGDVALRLAAALRRAAVRRRLRYGLAVLALAPVAGTALWLGPRAAEQPPLDPGAAEQAPHVPVGPSSAVAEPQPQETAAGLPAAAPLVSSSPRYSFAARPLPHALDRFHDELSAGAAAGRIRADAALDLRQTMAHVTSRGGVAEVRRKLGDRLREGAVEPGLRGDLDALLAEIAAALG</sequence>
<dbReference type="PROSITE" id="PS50011">
    <property type="entry name" value="PROTEIN_KINASE_DOM"/>
    <property type="match status" value="1"/>
</dbReference>
<dbReference type="Gene3D" id="3.30.200.20">
    <property type="entry name" value="Phosphorylase Kinase, domain 1"/>
    <property type="match status" value="1"/>
</dbReference>
<keyword evidence="5 9" id="KW-0418">Kinase</keyword>
<evidence type="ECO:0000256" key="2">
    <source>
        <dbReference type="ARBA" id="ARBA00022527"/>
    </source>
</evidence>
<evidence type="ECO:0000313" key="9">
    <source>
        <dbReference type="EMBL" id="NUW44021.1"/>
    </source>
</evidence>
<keyword evidence="4" id="KW-0547">Nucleotide-binding</keyword>
<dbReference type="SUPFAM" id="SSF56112">
    <property type="entry name" value="Protein kinase-like (PK-like)"/>
    <property type="match status" value="1"/>
</dbReference>
<gene>
    <name evidence="9" type="ORF">HT134_28415</name>
</gene>
<dbReference type="InterPro" id="IPR008266">
    <property type="entry name" value="Tyr_kinase_AS"/>
</dbReference>
<reference evidence="9 10" key="1">
    <citation type="submission" date="2020-06" db="EMBL/GenBank/DDBJ databases">
        <authorList>
            <person name="Chanama M."/>
        </authorList>
    </citation>
    <scope>NUCLEOTIDE SEQUENCE [LARGE SCALE GENOMIC DNA]</scope>
    <source>
        <strain evidence="9 10">TBRC6557</strain>
    </source>
</reference>
<comment type="caution">
    <text evidence="9">The sequence shown here is derived from an EMBL/GenBank/DDBJ whole genome shotgun (WGS) entry which is preliminary data.</text>
</comment>
<feature type="region of interest" description="Disordered" evidence="7">
    <location>
        <begin position="296"/>
        <end position="330"/>
    </location>
</feature>
<keyword evidence="6" id="KW-0067">ATP-binding</keyword>
<evidence type="ECO:0000256" key="1">
    <source>
        <dbReference type="ARBA" id="ARBA00012513"/>
    </source>
</evidence>
<dbReference type="PROSITE" id="PS00109">
    <property type="entry name" value="PROTEIN_KINASE_TYR"/>
    <property type="match status" value="1"/>
</dbReference>
<evidence type="ECO:0000256" key="6">
    <source>
        <dbReference type="ARBA" id="ARBA00022840"/>
    </source>
</evidence>
<dbReference type="PANTHER" id="PTHR43289:SF6">
    <property type="entry name" value="SERINE_THREONINE-PROTEIN KINASE NEKL-3"/>
    <property type="match status" value="1"/>
</dbReference>
<evidence type="ECO:0000259" key="8">
    <source>
        <dbReference type="PROSITE" id="PS50011"/>
    </source>
</evidence>
<dbReference type="Gene3D" id="1.10.510.10">
    <property type="entry name" value="Transferase(Phosphotransferase) domain 1"/>
    <property type="match status" value="1"/>
</dbReference>
<keyword evidence="3" id="KW-0808">Transferase</keyword>
<dbReference type="Pfam" id="PF00069">
    <property type="entry name" value="Pkinase"/>
    <property type="match status" value="1"/>
</dbReference>
<dbReference type="InterPro" id="IPR000719">
    <property type="entry name" value="Prot_kinase_dom"/>
</dbReference>